<dbReference type="SUPFAM" id="SSF51695">
    <property type="entry name" value="PLC-like phosphodiesterases"/>
    <property type="match status" value="1"/>
</dbReference>
<dbReference type="EMBL" id="BLKM01000571">
    <property type="protein sequence ID" value="GFG35720.1"/>
    <property type="molecule type" value="Genomic_DNA"/>
</dbReference>
<dbReference type="InterPro" id="IPR017946">
    <property type="entry name" value="PLC-like_Pdiesterase_TIM-brl"/>
</dbReference>
<comment type="caution">
    <text evidence="1">The sequence shown here is derived from an EMBL/GenBank/DDBJ whole genome shotgun (WGS) entry which is preliminary data.</text>
</comment>
<protein>
    <submittedName>
        <fullName evidence="1">Uncharacterized protein</fullName>
    </submittedName>
</protein>
<evidence type="ECO:0000313" key="1">
    <source>
        <dbReference type="EMBL" id="GFG35720.1"/>
    </source>
</evidence>
<dbReference type="OrthoDB" id="1046782at2759"/>
<reference evidence="2" key="1">
    <citation type="submission" date="2020-01" db="EMBL/GenBank/DDBJ databases">
        <title>Draft genome sequence of the Termite Coptotermes fromosanus.</title>
        <authorList>
            <person name="Itakura S."/>
            <person name="Yosikawa Y."/>
            <person name="Umezawa K."/>
        </authorList>
    </citation>
    <scope>NUCLEOTIDE SEQUENCE [LARGE SCALE GENOMIC DNA]</scope>
</reference>
<dbReference type="GO" id="GO:0006629">
    <property type="term" value="P:lipid metabolic process"/>
    <property type="evidence" value="ECO:0007669"/>
    <property type="project" value="InterPro"/>
</dbReference>
<name>A0A6L2PVR4_COPFO</name>
<dbReference type="InParanoid" id="A0A6L2PVR4"/>
<gene>
    <name evidence="1" type="ORF">Cfor_10548</name>
</gene>
<dbReference type="AlphaFoldDB" id="A0A6L2PVR4"/>
<organism evidence="1 2">
    <name type="scientific">Coptotermes formosanus</name>
    <name type="common">Formosan subterranean termite</name>
    <dbReference type="NCBI Taxonomy" id="36987"/>
    <lineage>
        <taxon>Eukaryota</taxon>
        <taxon>Metazoa</taxon>
        <taxon>Ecdysozoa</taxon>
        <taxon>Arthropoda</taxon>
        <taxon>Hexapoda</taxon>
        <taxon>Insecta</taxon>
        <taxon>Pterygota</taxon>
        <taxon>Neoptera</taxon>
        <taxon>Polyneoptera</taxon>
        <taxon>Dictyoptera</taxon>
        <taxon>Blattodea</taxon>
        <taxon>Blattoidea</taxon>
        <taxon>Termitoidae</taxon>
        <taxon>Rhinotermitidae</taxon>
        <taxon>Coptotermes</taxon>
    </lineage>
</organism>
<dbReference type="GO" id="GO:0008081">
    <property type="term" value="F:phosphoric diester hydrolase activity"/>
    <property type="evidence" value="ECO:0007669"/>
    <property type="project" value="InterPro"/>
</dbReference>
<dbReference type="Proteomes" id="UP000502823">
    <property type="component" value="Unassembled WGS sequence"/>
</dbReference>
<sequence>MVQHYSGISYFGDSSQKSTMNGHLTLTRWEKISTGYLDLPLETKTGSNDLHFVQGLYGMEVVRILQEVDTFLAGHESEAILRFPPFLFIYQRKSFVFHDSHYGRKCVQHHILSHVTLHWMKERGYQVFVIYCDNAAAGVSVYWPSNSWPTPWPQTTSVRTMIPFLEEKMAFRPMHTSFVTQCILTPDIKFILEHRFTSLEKKCGKHCNKTVILWLHKQKPGSKVLIL</sequence>
<evidence type="ECO:0000313" key="2">
    <source>
        <dbReference type="Proteomes" id="UP000502823"/>
    </source>
</evidence>
<proteinExistence type="predicted"/>
<accession>A0A6L2PVR4</accession>
<dbReference type="FunCoup" id="A0A6L2PVR4">
    <property type="interactions" value="109"/>
</dbReference>
<keyword evidence="2" id="KW-1185">Reference proteome</keyword>